<evidence type="ECO:0000256" key="1">
    <source>
        <dbReference type="ARBA" id="ARBA00022676"/>
    </source>
</evidence>
<dbReference type="CDD" id="cd03801">
    <property type="entry name" value="GT4_PimA-like"/>
    <property type="match status" value="1"/>
</dbReference>
<organism evidence="4 5">
    <name type="scientific">Micromonospora viridifaciens</name>
    <dbReference type="NCBI Taxonomy" id="1881"/>
    <lineage>
        <taxon>Bacteria</taxon>
        <taxon>Bacillati</taxon>
        <taxon>Actinomycetota</taxon>
        <taxon>Actinomycetes</taxon>
        <taxon>Micromonosporales</taxon>
        <taxon>Micromonosporaceae</taxon>
        <taxon>Micromonospora</taxon>
    </lineage>
</organism>
<dbReference type="Pfam" id="PF13692">
    <property type="entry name" value="Glyco_trans_1_4"/>
    <property type="match status" value="1"/>
</dbReference>
<evidence type="ECO:0000259" key="3">
    <source>
        <dbReference type="Pfam" id="PF13439"/>
    </source>
</evidence>
<evidence type="ECO:0000256" key="2">
    <source>
        <dbReference type="ARBA" id="ARBA00022679"/>
    </source>
</evidence>
<dbReference type="GO" id="GO:1901137">
    <property type="term" value="P:carbohydrate derivative biosynthetic process"/>
    <property type="evidence" value="ECO:0007669"/>
    <property type="project" value="UniProtKB-ARBA"/>
</dbReference>
<dbReference type="InterPro" id="IPR028098">
    <property type="entry name" value="Glyco_trans_4-like_N"/>
</dbReference>
<dbReference type="InterPro" id="IPR050194">
    <property type="entry name" value="Glycosyltransferase_grp1"/>
</dbReference>
<reference evidence="5" key="1">
    <citation type="submission" date="2016-06" db="EMBL/GenBank/DDBJ databases">
        <authorList>
            <person name="Varghese N."/>
            <person name="Submissions Spin"/>
        </authorList>
    </citation>
    <scope>NUCLEOTIDE SEQUENCE [LARGE SCALE GENOMIC DNA]</scope>
    <source>
        <strain evidence="5">DSM 43909</strain>
    </source>
</reference>
<dbReference type="PANTHER" id="PTHR45947">
    <property type="entry name" value="SULFOQUINOVOSYL TRANSFERASE SQD2"/>
    <property type="match status" value="1"/>
</dbReference>
<proteinExistence type="predicted"/>
<dbReference type="OrthoDB" id="3861448at2"/>
<dbReference type="GO" id="GO:0016757">
    <property type="term" value="F:glycosyltransferase activity"/>
    <property type="evidence" value="ECO:0007669"/>
    <property type="project" value="UniProtKB-KW"/>
</dbReference>
<feature type="domain" description="Glycosyltransferase subfamily 4-like N-terminal" evidence="3">
    <location>
        <begin position="18"/>
        <end position="130"/>
    </location>
</feature>
<keyword evidence="5" id="KW-1185">Reference proteome</keyword>
<dbReference type="EMBL" id="LT607411">
    <property type="protein sequence ID" value="SCF25640.1"/>
    <property type="molecule type" value="Genomic_DNA"/>
</dbReference>
<name>A0A1C4YY73_MICVI</name>
<accession>A0A1C4YY73</accession>
<keyword evidence="2 4" id="KW-0808">Transferase</keyword>
<evidence type="ECO:0000313" key="4">
    <source>
        <dbReference type="EMBL" id="SCF25640.1"/>
    </source>
</evidence>
<dbReference type="SUPFAM" id="SSF53756">
    <property type="entry name" value="UDP-Glycosyltransferase/glycogen phosphorylase"/>
    <property type="match status" value="1"/>
</dbReference>
<dbReference type="RefSeq" id="WP_089008280.1">
    <property type="nucleotide sequence ID" value="NZ_LT607411.1"/>
</dbReference>
<dbReference type="Proteomes" id="UP000198242">
    <property type="component" value="Chromosome I"/>
</dbReference>
<dbReference type="AlphaFoldDB" id="A0A1C4YY73"/>
<dbReference type="Gene3D" id="3.40.50.2000">
    <property type="entry name" value="Glycogen Phosphorylase B"/>
    <property type="match status" value="2"/>
</dbReference>
<protein>
    <submittedName>
        <fullName evidence="4">Glycosyltransferase involved in cell wall bisynthesis</fullName>
    </submittedName>
</protein>
<keyword evidence="1" id="KW-0328">Glycosyltransferase</keyword>
<evidence type="ECO:0000313" key="5">
    <source>
        <dbReference type="Proteomes" id="UP000198242"/>
    </source>
</evidence>
<sequence>MRSDNLRLLVGLHHLQLGGSQLHALDLARAMAALGHEVGIFGVQHGEPGPMVARARDAGLPVYLARHPLERTRRALPCRPAVARALTAAVREHRADLLHVYEYPLILDAFHGPHRALGVPLAATVYAMDVPRWLPRYPPLVVGTQELVDQAGAFRARPALIEPPVDTAADDPAAVDGAVFRAEHGIAADELVLLVVSRLEPEMKAEGISRAMGALELLRDERLRLVVVGDGPAAADLGAQARRVNAALGRPAVLLPGALADPRPAYAAADIALGMGGSALRSMAFARPLIALGVAGFSRPVTPQTLDHFLRAGFFGVGGGDLAAEPLAAQIDMLVRDAGLRASVGEWSRQVVVDRFSLKAAAETLSEVYSAACASTPGRPRRHQEALRIAAHRAAAELTPSGLRHRIRRAGS</sequence>
<dbReference type="Pfam" id="PF13439">
    <property type="entry name" value="Glyco_transf_4"/>
    <property type="match status" value="1"/>
</dbReference>
<gene>
    <name evidence="4" type="ORF">GA0074695_4858</name>
</gene>
<dbReference type="PANTHER" id="PTHR45947:SF3">
    <property type="entry name" value="SULFOQUINOVOSYL TRANSFERASE SQD2"/>
    <property type="match status" value="1"/>
</dbReference>